<dbReference type="STRING" id="1198245.SAMN05444858_10847"/>
<dbReference type="EMBL" id="FTNF01000008">
    <property type="protein sequence ID" value="SIR28742.1"/>
    <property type="molecule type" value="Genomic_DNA"/>
</dbReference>
<evidence type="ECO:0000313" key="2">
    <source>
        <dbReference type="Proteomes" id="UP000186004"/>
    </source>
</evidence>
<organism evidence="1 2">
    <name type="scientific">Micromonospora avicenniae</name>
    <dbReference type="NCBI Taxonomy" id="1198245"/>
    <lineage>
        <taxon>Bacteria</taxon>
        <taxon>Bacillati</taxon>
        <taxon>Actinomycetota</taxon>
        <taxon>Actinomycetes</taxon>
        <taxon>Micromonosporales</taxon>
        <taxon>Micromonosporaceae</taxon>
        <taxon>Micromonospora</taxon>
    </lineage>
</organism>
<gene>
    <name evidence="1" type="ORF">SAMN05444858_10847</name>
</gene>
<proteinExistence type="predicted"/>
<accession>A0A1N6ZPC8</accession>
<dbReference type="AlphaFoldDB" id="A0A1N6ZPC8"/>
<protein>
    <submittedName>
        <fullName evidence="1">Uncharacterized protein</fullName>
    </submittedName>
</protein>
<evidence type="ECO:0000313" key="1">
    <source>
        <dbReference type="EMBL" id="SIR28742.1"/>
    </source>
</evidence>
<dbReference type="Proteomes" id="UP000186004">
    <property type="component" value="Unassembled WGS sequence"/>
</dbReference>
<sequence length="209" mass="22021">MDLLRSGTEFIDQTSFRVDTDIAGQVTTLSHVDTVGKRATITISAAGRVVEIRLIDDEIYLKSEADLPGVGHRWMVLDPTRVPPDFAVGFAPGKNDPGGSARLIDAVVTARAAAPYVTGTIDVTRMRAGNGINFQPGPGETFPDSAGSHPFRATLDADGRLVSFVMPAANGIPDASLRYSAFGTAVEVIRPEGATAAPAALYRQLGLRG</sequence>
<dbReference type="Gene3D" id="2.50.20.20">
    <property type="match status" value="1"/>
</dbReference>
<keyword evidence="2" id="KW-1185">Reference proteome</keyword>
<name>A0A1N6ZPC8_9ACTN</name>
<reference evidence="1 2" key="1">
    <citation type="submission" date="2017-01" db="EMBL/GenBank/DDBJ databases">
        <authorList>
            <person name="Mah S.A."/>
            <person name="Swanson W.J."/>
            <person name="Moy G.W."/>
            <person name="Vacquier V.D."/>
        </authorList>
    </citation>
    <scope>NUCLEOTIDE SEQUENCE [LARGE SCALE GENOMIC DNA]</scope>
    <source>
        <strain evidence="1 2">DSM 45758</strain>
    </source>
</reference>